<protein>
    <submittedName>
        <fullName evidence="2">Gliding motility-associated C-terminal domain-containing protein</fullName>
    </submittedName>
</protein>
<dbReference type="InterPro" id="IPR014755">
    <property type="entry name" value="Cu-Rt/internalin_Ig-like"/>
</dbReference>
<comment type="caution">
    <text evidence="2">The sequence shown here is derived from an EMBL/GenBank/DDBJ whole genome shotgun (WGS) entry which is preliminary data.</text>
</comment>
<dbReference type="Proteomes" id="UP000759529">
    <property type="component" value="Unassembled WGS sequence"/>
</dbReference>
<evidence type="ECO:0000256" key="1">
    <source>
        <dbReference type="ARBA" id="ARBA00022729"/>
    </source>
</evidence>
<keyword evidence="3" id="KW-1185">Reference proteome</keyword>
<dbReference type="RefSeq" id="WP_204158686.1">
    <property type="nucleotide sequence ID" value="NZ_JACSOD020000396.1"/>
</dbReference>
<reference evidence="2 3" key="1">
    <citation type="submission" date="2021-02" db="EMBL/GenBank/DDBJ databases">
        <authorList>
            <person name="Jung H.S."/>
            <person name="Chun B.H."/>
            <person name="Jeon C.O."/>
        </authorList>
    </citation>
    <scope>NUCLEOTIDE SEQUENCE [LARGE SCALE GENOMIC DNA]</scope>
    <source>
        <strain evidence="2 3">LMG 25203</strain>
    </source>
</reference>
<accession>A0ABS2CTA3</accession>
<keyword evidence="1" id="KW-0732">Signal</keyword>
<evidence type="ECO:0000313" key="3">
    <source>
        <dbReference type="Proteomes" id="UP000759529"/>
    </source>
</evidence>
<dbReference type="NCBIfam" id="TIGR04131">
    <property type="entry name" value="Bac_Flav_CTERM"/>
    <property type="match status" value="1"/>
</dbReference>
<dbReference type="Gene3D" id="2.60.40.1220">
    <property type="match status" value="1"/>
</dbReference>
<evidence type="ECO:0000313" key="2">
    <source>
        <dbReference type="EMBL" id="MBM6498165.1"/>
    </source>
</evidence>
<feature type="non-terminal residue" evidence="2">
    <location>
        <position position="1"/>
    </location>
</feature>
<organism evidence="2 3">
    <name type="scientific">Flavobacterium macrobrachii</name>
    <dbReference type="NCBI Taxonomy" id="591204"/>
    <lineage>
        <taxon>Bacteria</taxon>
        <taxon>Pseudomonadati</taxon>
        <taxon>Bacteroidota</taxon>
        <taxon>Flavobacteriia</taxon>
        <taxon>Flavobacteriales</taxon>
        <taxon>Flavobacteriaceae</taxon>
        <taxon>Flavobacterium</taxon>
    </lineage>
</organism>
<dbReference type="Pfam" id="PF13585">
    <property type="entry name" value="CHU_C"/>
    <property type="match status" value="1"/>
</dbReference>
<sequence length="284" mass="30755">GVVPTLPTTSGNSITGVWSPSVVDNVNNGTYTFTPDSGQCANETTFTVTITPQTTPTFTFGTSLTACQGDVSTQVLLPNLSNNSVSGSWNPSTIDYSIVGQTVYTFTPNAGQCALNTTLTVTINPTPQFTITGGCDGEDYVLQIAQQNQDIIDVKWYYNNDLIGQGNSVVITDEGVFTAVATNANNCESSADITITNSFCSIPKGVSANNDGDNDFFELSNLDVKKLQIFNRYGMVIYTKNNYTNEWGGQSDTGDQVPDGTYYYVIEQRSGKVKTGWVYLIRQR</sequence>
<proteinExistence type="predicted"/>
<gene>
    <name evidence="2" type="ORF">H9X54_002485</name>
</gene>
<name>A0ABS2CTA3_9FLAO</name>
<dbReference type="EMBL" id="JACSOD020000396">
    <property type="protein sequence ID" value="MBM6498165.1"/>
    <property type="molecule type" value="Genomic_DNA"/>
</dbReference>
<dbReference type="InterPro" id="IPR026341">
    <property type="entry name" value="T9SS_type_B"/>
</dbReference>